<dbReference type="EMBL" id="CM037158">
    <property type="protein sequence ID" value="KAH7851524.1"/>
    <property type="molecule type" value="Genomic_DNA"/>
</dbReference>
<proteinExistence type="predicted"/>
<evidence type="ECO:0000313" key="2">
    <source>
        <dbReference type="Proteomes" id="UP000828048"/>
    </source>
</evidence>
<comment type="caution">
    <text evidence="1">The sequence shown here is derived from an EMBL/GenBank/DDBJ whole genome shotgun (WGS) entry which is preliminary data.</text>
</comment>
<name>A0ACB7YEH9_9ERIC</name>
<keyword evidence="2" id="KW-1185">Reference proteome</keyword>
<protein>
    <submittedName>
        <fullName evidence="1">Uncharacterized protein</fullName>
    </submittedName>
</protein>
<sequence length="88" mass="9303">MAKLLLSLLLLSLIAISMVATTNADRNARGDAAKRSTRNHACSSATNVAQSACVFPMATMGIRVHALAITTGRPRREALNALKTPTIN</sequence>
<gene>
    <name evidence="1" type="ORF">Vadar_012972</name>
</gene>
<organism evidence="1 2">
    <name type="scientific">Vaccinium darrowii</name>
    <dbReference type="NCBI Taxonomy" id="229202"/>
    <lineage>
        <taxon>Eukaryota</taxon>
        <taxon>Viridiplantae</taxon>
        <taxon>Streptophyta</taxon>
        <taxon>Embryophyta</taxon>
        <taxon>Tracheophyta</taxon>
        <taxon>Spermatophyta</taxon>
        <taxon>Magnoliopsida</taxon>
        <taxon>eudicotyledons</taxon>
        <taxon>Gunneridae</taxon>
        <taxon>Pentapetalae</taxon>
        <taxon>asterids</taxon>
        <taxon>Ericales</taxon>
        <taxon>Ericaceae</taxon>
        <taxon>Vaccinioideae</taxon>
        <taxon>Vaccinieae</taxon>
        <taxon>Vaccinium</taxon>
    </lineage>
</organism>
<reference evidence="1 2" key="1">
    <citation type="journal article" date="2021" name="Hortic Res">
        <title>High-quality reference genome and annotation aids understanding of berry development for evergreen blueberry (Vaccinium darrowii).</title>
        <authorList>
            <person name="Yu J."/>
            <person name="Hulse-Kemp A.M."/>
            <person name="Babiker E."/>
            <person name="Staton M."/>
        </authorList>
    </citation>
    <scope>NUCLEOTIDE SEQUENCE [LARGE SCALE GENOMIC DNA]</scope>
    <source>
        <strain evidence="2">cv. NJ 8807/NJ 8810</strain>
        <tissue evidence="1">Young leaf</tissue>
    </source>
</reference>
<accession>A0ACB7YEH9</accession>
<dbReference type="Proteomes" id="UP000828048">
    <property type="component" value="Chromosome 8"/>
</dbReference>
<evidence type="ECO:0000313" key="1">
    <source>
        <dbReference type="EMBL" id="KAH7851524.1"/>
    </source>
</evidence>